<dbReference type="InterPro" id="IPR043724">
    <property type="entry name" value="DUF5666"/>
</dbReference>
<evidence type="ECO:0000313" key="3">
    <source>
        <dbReference type="EMBL" id="OIO30507.1"/>
    </source>
</evidence>
<dbReference type="EMBL" id="MNVN01000016">
    <property type="protein sequence ID" value="OIO30507.1"/>
    <property type="molecule type" value="Genomic_DNA"/>
</dbReference>
<keyword evidence="1" id="KW-0472">Membrane</keyword>
<accession>A0A1J4V3E8</accession>
<dbReference type="STRING" id="1805281.AUJ77_02950"/>
<feature type="domain" description="DUF5666" evidence="2">
    <location>
        <begin position="71"/>
        <end position="135"/>
    </location>
</feature>
<keyword evidence="1" id="KW-1133">Transmembrane helix</keyword>
<protein>
    <recommendedName>
        <fullName evidence="2">DUF5666 domain-containing protein</fullName>
    </recommendedName>
</protein>
<reference evidence="3 4" key="1">
    <citation type="journal article" date="2016" name="Environ. Microbiol.">
        <title>Genomic resolution of a cold subsurface aquifer community provides metabolic insights for novel microbes adapted to high CO concentrations.</title>
        <authorList>
            <person name="Probst A.J."/>
            <person name="Castelle C.J."/>
            <person name="Singh A."/>
            <person name="Brown C.T."/>
            <person name="Anantharaman K."/>
            <person name="Sharon I."/>
            <person name="Hug L.A."/>
            <person name="Burstein D."/>
            <person name="Emerson J.B."/>
            <person name="Thomas B.C."/>
            <person name="Banfield J.F."/>
        </authorList>
    </citation>
    <scope>NUCLEOTIDE SEQUENCE [LARGE SCALE GENOMIC DNA]</scope>
    <source>
        <strain evidence="3">CG1_02_43_90</strain>
    </source>
</reference>
<comment type="caution">
    <text evidence="3">The sequence shown here is derived from an EMBL/GenBank/DDBJ whole genome shotgun (WGS) entry which is preliminary data.</text>
</comment>
<organism evidence="3 4">
    <name type="scientific">Candidatus Nomurabacteria bacterium CG1_02_43_90</name>
    <dbReference type="NCBI Taxonomy" id="1805281"/>
    <lineage>
        <taxon>Bacteria</taxon>
        <taxon>Candidatus Nomuraibacteriota</taxon>
    </lineage>
</organism>
<evidence type="ECO:0000259" key="2">
    <source>
        <dbReference type="Pfam" id="PF18914"/>
    </source>
</evidence>
<keyword evidence="1" id="KW-0812">Transmembrane</keyword>
<feature type="transmembrane region" description="Helical" evidence="1">
    <location>
        <begin position="6"/>
        <end position="24"/>
    </location>
</feature>
<dbReference type="Pfam" id="PF18914">
    <property type="entry name" value="DUF5666"/>
    <property type="match status" value="1"/>
</dbReference>
<dbReference type="Proteomes" id="UP000181992">
    <property type="component" value="Unassembled WGS sequence"/>
</dbReference>
<gene>
    <name evidence="3" type="ORF">AUJ77_02950</name>
</gene>
<proteinExistence type="predicted"/>
<evidence type="ECO:0000313" key="4">
    <source>
        <dbReference type="Proteomes" id="UP000181992"/>
    </source>
</evidence>
<sequence>MNIQKTTLGIAGVVIAGISFFAGVKYDQGKTPSLAIGNQGFSVQGAQIRGGIPGSNGAQRGARVMNGGAVGSIVAKDATSITVALRGGGSKIVFLSPKTAITKTTDGVAGELSIGKEVSVSGIPNSDGSIVAQSIQLRPNFSTSTAQ</sequence>
<evidence type="ECO:0000256" key="1">
    <source>
        <dbReference type="SAM" id="Phobius"/>
    </source>
</evidence>
<dbReference type="AlphaFoldDB" id="A0A1J4V3E8"/>
<name>A0A1J4V3E8_9BACT</name>